<evidence type="ECO:0000259" key="15">
    <source>
        <dbReference type="PROSITE" id="PS51104"/>
    </source>
</evidence>
<gene>
    <name evidence="16" type="ORF">EPJ69_07545</name>
</gene>
<evidence type="ECO:0000256" key="9">
    <source>
        <dbReference type="ARBA" id="ARBA00022683"/>
    </source>
</evidence>
<feature type="transmembrane region" description="Helical" evidence="13">
    <location>
        <begin position="52"/>
        <end position="70"/>
    </location>
</feature>
<evidence type="ECO:0000256" key="2">
    <source>
        <dbReference type="ARBA" id="ARBA00004651"/>
    </source>
</evidence>
<dbReference type="EMBL" id="SAXX01000021">
    <property type="protein sequence ID" value="TXJ31481.1"/>
    <property type="molecule type" value="Genomic_DNA"/>
</dbReference>
<comment type="catalytic activity">
    <reaction evidence="1">
        <text>D-mannitol(out) + N(pros)-phospho-L-histidyl-[protein] = D-mannitol 1-phosphate(in) + L-histidyl-[protein]</text>
        <dbReference type="Rhea" id="RHEA:33363"/>
        <dbReference type="Rhea" id="RHEA-COMP:9745"/>
        <dbReference type="Rhea" id="RHEA-COMP:9746"/>
        <dbReference type="ChEBI" id="CHEBI:16899"/>
        <dbReference type="ChEBI" id="CHEBI:29979"/>
        <dbReference type="ChEBI" id="CHEBI:61381"/>
        <dbReference type="ChEBI" id="CHEBI:64837"/>
        <dbReference type="EC" id="2.7.1.197"/>
    </reaction>
</comment>
<evidence type="ECO:0000313" key="17">
    <source>
        <dbReference type="Proteomes" id="UP000324707"/>
    </source>
</evidence>
<dbReference type="PROSITE" id="PS51104">
    <property type="entry name" value="PTS_EIIC_TYPE_2"/>
    <property type="match status" value="1"/>
</dbReference>
<dbReference type="GO" id="GO:0009401">
    <property type="term" value="P:phosphoenolpyruvate-dependent sugar phosphotransferase system"/>
    <property type="evidence" value="ECO:0007669"/>
    <property type="project" value="UniProtKB-KW"/>
</dbReference>
<keyword evidence="4" id="KW-0813">Transport</keyword>
<reference evidence="16 17" key="1">
    <citation type="journal article" date="1992" name="Lakartidningen">
        <title>[Penicillin V and not amoxicillin is the first choice preparation in acute otitis].</title>
        <authorList>
            <person name="Kamme C."/>
            <person name="Lundgren K."/>
            <person name="Prellner K."/>
        </authorList>
    </citation>
    <scope>NUCLEOTIDE SEQUENCE [LARGE SCALE GENOMIC DNA]</scope>
    <source>
        <strain evidence="16 17">PC5538III-lc</strain>
    </source>
</reference>
<feature type="transmembrane region" description="Helical" evidence="13">
    <location>
        <begin position="82"/>
        <end position="106"/>
    </location>
</feature>
<dbReference type="GO" id="GO:0090563">
    <property type="term" value="F:protein-phosphocysteine-sugar phosphotransferase activity"/>
    <property type="evidence" value="ECO:0007669"/>
    <property type="project" value="TreeGrafter"/>
</dbReference>
<evidence type="ECO:0000256" key="7">
    <source>
        <dbReference type="ARBA" id="ARBA00022597"/>
    </source>
</evidence>
<keyword evidence="6" id="KW-0597">Phosphoprotein</keyword>
<feature type="transmembrane region" description="Helical" evidence="13">
    <location>
        <begin position="256"/>
        <end position="275"/>
    </location>
</feature>
<keyword evidence="8" id="KW-0808">Transferase</keyword>
<evidence type="ECO:0000256" key="5">
    <source>
        <dbReference type="ARBA" id="ARBA00022475"/>
    </source>
</evidence>
<dbReference type="CDD" id="cd05567">
    <property type="entry name" value="PTS_IIB_mannitol"/>
    <property type="match status" value="1"/>
</dbReference>
<keyword evidence="11 13" id="KW-1133">Transmembrane helix</keyword>
<dbReference type="PANTHER" id="PTHR30181:SF2">
    <property type="entry name" value="PTS SYSTEM MANNITOL-SPECIFIC EIICBA COMPONENT"/>
    <property type="match status" value="1"/>
</dbReference>
<dbReference type="PANTHER" id="PTHR30181">
    <property type="entry name" value="MANNITOL PERMEASE IIC COMPONENT"/>
    <property type="match status" value="1"/>
</dbReference>
<evidence type="ECO:0000256" key="1">
    <source>
        <dbReference type="ARBA" id="ARBA00001655"/>
    </source>
</evidence>
<dbReference type="InterPro" id="IPR004718">
    <property type="entry name" value="PTS_IIC_mtl"/>
</dbReference>
<feature type="domain" description="PTS EIIC type-2" evidence="15">
    <location>
        <begin position="9"/>
        <end position="333"/>
    </location>
</feature>
<comment type="subcellular location">
    <subcellularLocation>
        <location evidence="2">Cell membrane</location>
        <topology evidence="2">Multi-pass membrane protein</topology>
    </subcellularLocation>
</comment>
<dbReference type="NCBIfam" id="TIGR00851">
    <property type="entry name" value="mtlA"/>
    <property type="match status" value="1"/>
</dbReference>
<dbReference type="InterPro" id="IPR003501">
    <property type="entry name" value="PTS_EIIB_2/3"/>
</dbReference>
<dbReference type="AlphaFoldDB" id="A0A5C8E428"/>
<evidence type="ECO:0000259" key="14">
    <source>
        <dbReference type="PROSITE" id="PS51099"/>
    </source>
</evidence>
<evidence type="ECO:0000256" key="4">
    <source>
        <dbReference type="ARBA" id="ARBA00022448"/>
    </source>
</evidence>
<evidence type="ECO:0000256" key="10">
    <source>
        <dbReference type="ARBA" id="ARBA00022692"/>
    </source>
</evidence>
<keyword evidence="10 13" id="KW-0812">Transmembrane</keyword>
<dbReference type="InterPro" id="IPR013011">
    <property type="entry name" value="PTS_EIIB_2"/>
</dbReference>
<protein>
    <recommendedName>
        <fullName evidence="3">protein-N(pi)-phosphohistidine--D-mannitol phosphotransferase</fullName>
        <ecNumber evidence="3">2.7.1.197</ecNumber>
    </recommendedName>
</protein>
<dbReference type="NCBIfam" id="NF011663">
    <property type="entry name" value="PRK15083.1"/>
    <property type="match status" value="1"/>
</dbReference>
<comment type="caution">
    <text evidence="16">The sequence shown here is derived from an EMBL/GenBank/DDBJ whole genome shotgun (WGS) entry which is preliminary data.</text>
</comment>
<accession>A0A5C8E428</accession>
<dbReference type="InterPro" id="IPR003352">
    <property type="entry name" value="PTS_EIIC"/>
</dbReference>
<evidence type="ECO:0000256" key="11">
    <source>
        <dbReference type="ARBA" id="ARBA00022989"/>
    </source>
</evidence>
<feature type="transmembrane region" description="Helical" evidence="13">
    <location>
        <begin position="21"/>
        <end position="40"/>
    </location>
</feature>
<dbReference type="InterPro" id="IPR013014">
    <property type="entry name" value="PTS_EIIC_2"/>
</dbReference>
<dbReference type="PROSITE" id="PS51099">
    <property type="entry name" value="PTS_EIIB_TYPE_2"/>
    <property type="match status" value="1"/>
</dbReference>
<sequence length="475" mass="50761">MKLDKIQKFGRYLSNMVQPNIGAFIAWGLITAFFIPTGWFPNETLAKLVSPMLTYLLPILIAYSGGNMVYGHRGGVVGSIMAAGVIVGSNIPMFLGAMITGPLGAFLIKKLDEIISPKIPTGFEMLINNFSAGILGMILAIISLYLIGPAVEMISNALSNGVKILVDLKLLPLVSIIVEPAKVFFLNNAINHGVFSPIGIQQVTEAGKSIFFTIETNPGPGLGVLLAYSIFGKGNSKATAPGAAIIHFFGGIHEIYFPYILMNPILIIALIIGGMSGVLTTLILKGGLIAVPAPGSIIAMLAVTPKGGFIATIGSVLISAIITFLLSSIFVKKSHREENLEEAIEKSKSNKSLNSNDTENKEKNIISQINEMTLEEALKNNIKINKIVVACDAGMGSSAMGSTILKKLATEKGIENITIVNSAISNLDNSADIIITQKSLTALAKEKMPNKIHLSINNFMDKNFYNEVLDKIKGE</sequence>
<feature type="domain" description="PTS EIIB type-2" evidence="14">
    <location>
        <begin position="385"/>
        <end position="475"/>
    </location>
</feature>
<dbReference type="RefSeq" id="WP_147736816.1">
    <property type="nucleotide sequence ID" value="NZ_SAXX01000021.1"/>
</dbReference>
<evidence type="ECO:0000256" key="3">
    <source>
        <dbReference type="ARBA" id="ARBA00011909"/>
    </source>
</evidence>
<dbReference type="GO" id="GO:0005886">
    <property type="term" value="C:plasma membrane"/>
    <property type="evidence" value="ECO:0007669"/>
    <property type="project" value="UniProtKB-SubCell"/>
</dbReference>
<keyword evidence="5" id="KW-1003">Cell membrane</keyword>
<dbReference type="SUPFAM" id="SSF52794">
    <property type="entry name" value="PTS system IIB component-like"/>
    <property type="match status" value="1"/>
</dbReference>
<evidence type="ECO:0000256" key="12">
    <source>
        <dbReference type="ARBA" id="ARBA00023136"/>
    </source>
</evidence>
<evidence type="ECO:0000313" key="16">
    <source>
        <dbReference type="EMBL" id="TXJ31481.1"/>
    </source>
</evidence>
<dbReference type="GO" id="GO:0022872">
    <property type="term" value="F:protein-N(PI)-phosphohistidine-mannitol phosphotransferase system transmembrane transporter activity"/>
    <property type="evidence" value="ECO:0007669"/>
    <property type="project" value="InterPro"/>
</dbReference>
<evidence type="ECO:0000256" key="6">
    <source>
        <dbReference type="ARBA" id="ARBA00022553"/>
    </source>
</evidence>
<feature type="transmembrane region" description="Helical" evidence="13">
    <location>
        <begin position="282"/>
        <end position="303"/>
    </location>
</feature>
<dbReference type="InterPro" id="IPR036095">
    <property type="entry name" value="PTS_EIIB-like_sf"/>
</dbReference>
<proteinExistence type="predicted"/>
<dbReference type="EC" id="2.7.1.197" evidence="3"/>
<evidence type="ECO:0000256" key="13">
    <source>
        <dbReference type="SAM" id="Phobius"/>
    </source>
</evidence>
<dbReference type="Pfam" id="PF02302">
    <property type="entry name" value="PTS_IIB"/>
    <property type="match status" value="1"/>
</dbReference>
<dbReference type="Pfam" id="PF02378">
    <property type="entry name" value="PTS_EIIC"/>
    <property type="match status" value="1"/>
</dbReference>
<keyword evidence="7" id="KW-0762">Sugar transport</keyword>
<keyword evidence="9" id="KW-0598">Phosphotransferase system</keyword>
<name>A0A5C8E428_9SPIR</name>
<dbReference type="InterPro" id="IPR050893">
    <property type="entry name" value="Sugar_PTS"/>
</dbReference>
<organism evidence="16 17">
    <name type="scientific">Brachyspira aalborgi</name>
    <dbReference type="NCBI Taxonomy" id="29522"/>
    <lineage>
        <taxon>Bacteria</taxon>
        <taxon>Pseudomonadati</taxon>
        <taxon>Spirochaetota</taxon>
        <taxon>Spirochaetia</taxon>
        <taxon>Brachyspirales</taxon>
        <taxon>Brachyspiraceae</taxon>
        <taxon>Brachyspira</taxon>
    </lineage>
</organism>
<evidence type="ECO:0000256" key="8">
    <source>
        <dbReference type="ARBA" id="ARBA00022679"/>
    </source>
</evidence>
<dbReference type="InterPro" id="IPR029503">
    <property type="entry name" value="PTS_EIIB_mannitol"/>
</dbReference>
<dbReference type="Proteomes" id="UP000324707">
    <property type="component" value="Unassembled WGS sequence"/>
</dbReference>
<keyword evidence="12 13" id="KW-0472">Membrane</keyword>
<feature type="transmembrane region" description="Helical" evidence="13">
    <location>
        <begin position="126"/>
        <end position="148"/>
    </location>
</feature>
<feature type="transmembrane region" description="Helical" evidence="13">
    <location>
        <begin position="309"/>
        <end position="331"/>
    </location>
</feature>
<dbReference type="Gene3D" id="3.40.50.2300">
    <property type="match status" value="1"/>
</dbReference>